<protein>
    <submittedName>
        <fullName evidence="4">Bacterial regulatory s, tetR family protein</fullName>
    </submittedName>
</protein>
<dbReference type="PRINTS" id="PR00455">
    <property type="entry name" value="HTHTETR"/>
</dbReference>
<dbReference type="InterPro" id="IPR001647">
    <property type="entry name" value="HTH_TetR"/>
</dbReference>
<dbReference type="Proteomes" id="UP000031366">
    <property type="component" value="Unassembled WGS sequence"/>
</dbReference>
<sequence length="190" mass="21925">MQVLKDEVRNSIIEAAKDEFYEKGFEKAAIRTMAKKAGTTIGNFYNYFESKNEVFSIVVKPIIEKVDYLINYHHKSNVEANNLSKEIIFSELNTFFPLGFEEIFNKNFVILMEGNKGSEFDGFNFKFLSMLEGHFLSHLEENQHNVLLSKMIAAAFLQGILTMIKCNPCEKLSKEALYSYLFIFIKGIEL</sequence>
<dbReference type="OrthoDB" id="494991at2"/>
<name>A0A0C1QWR8_9CLOT</name>
<accession>A0A0C1QWR8</accession>
<reference evidence="4 5" key="1">
    <citation type="journal article" date="2015" name="Infect. Genet. Evol.">
        <title>Genomic sequences of six botulinum neurotoxin-producing strains representing three clostridial species illustrate the mobility and diversity of botulinum neurotoxin genes.</title>
        <authorList>
            <person name="Smith T.J."/>
            <person name="Hill K.K."/>
            <person name="Xie G."/>
            <person name="Foley B.T."/>
            <person name="Williamson C.H."/>
            <person name="Foster J.T."/>
            <person name="Johnson S.L."/>
            <person name="Chertkov O."/>
            <person name="Teshima H."/>
            <person name="Gibbons H.S."/>
            <person name="Johnsky L.A."/>
            <person name="Karavis M.A."/>
            <person name="Smith L.A."/>
        </authorList>
    </citation>
    <scope>NUCLEOTIDE SEQUENCE [LARGE SCALE GENOMIC DNA]</scope>
    <source>
        <strain evidence="4 5">CDC 2741</strain>
    </source>
</reference>
<evidence type="ECO:0000259" key="3">
    <source>
        <dbReference type="PROSITE" id="PS50977"/>
    </source>
</evidence>
<evidence type="ECO:0000256" key="2">
    <source>
        <dbReference type="PROSITE-ProRule" id="PRU00335"/>
    </source>
</evidence>
<comment type="caution">
    <text evidence="4">The sequence shown here is derived from an EMBL/GenBank/DDBJ whole genome shotgun (WGS) entry which is preliminary data.</text>
</comment>
<dbReference type="AlphaFoldDB" id="A0A0C1QWR8"/>
<feature type="DNA-binding region" description="H-T-H motif" evidence="2">
    <location>
        <begin position="29"/>
        <end position="48"/>
    </location>
</feature>
<keyword evidence="1 2" id="KW-0238">DNA-binding</keyword>
<dbReference type="EMBL" id="AYSO01000019">
    <property type="protein sequence ID" value="KIE45437.1"/>
    <property type="molecule type" value="Genomic_DNA"/>
</dbReference>
<dbReference type="RefSeq" id="WP_052268209.1">
    <property type="nucleotide sequence ID" value="NZ_AYSO01000019.1"/>
</dbReference>
<dbReference type="InterPro" id="IPR050624">
    <property type="entry name" value="HTH-type_Tx_Regulator"/>
</dbReference>
<evidence type="ECO:0000313" key="4">
    <source>
        <dbReference type="EMBL" id="KIE45437.1"/>
    </source>
</evidence>
<proteinExistence type="predicted"/>
<dbReference type="SUPFAM" id="SSF46689">
    <property type="entry name" value="Homeodomain-like"/>
    <property type="match status" value="1"/>
</dbReference>
<dbReference type="PROSITE" id="PS50977">
    <property type="entry name" value="HTH_TETR_2"/>
    <property type="match status" value="1"/>
</dbReference>
<dbReference type="InterPro" id="IPR009057">
    <property type="entry name" value="Homeodomain-like_sf"/>
</dbReference>
<gene>
    <name evidence="4" type="ORF">U732_2713</name>
</gene>
<dbReference type="STRING" id="29341.RSJ17_20685"/>
<dbReference type="GO" id="GO:0003677">
    <property type="term" value="F:DNA binding"/>
    <property type="evidence" value="ECO:0007669"/>
    <property type="project" value="UniProtKB-UniRule"/>
</dbReference>
<dbReference type="Pfam" id="PF00440">
    <property type="entry name" value="TetR_N"/>
    <property type="match status" value="1"/>
</dbReference>
<keyword evidence="5" id="KW-1185">Reference proteome</keyword>
<feature type="domain" description="HTH tetR-type" evidence="3">
    <location>
        <begin position="6"/>
        <end position="66"/>
    </location>
</feature>
<evidence type="ECO:0000256" key="1">
    <source>
        <dbReference type="ARBA" id="ARBA00023125"/>
    </source>
</evidence>
<organism evidence="4 5">
    <name type="scientific">Clostridium argentinense CDC 2741</name>
    <dbReference type="NCBI Taxonomy" id="1418104"/>
    <lineage>
        <taxon>Bacteria</taxon>
        <taxon>Bacillati</taxon>
        <taxon>Bacillota</taxon>
        <taxon>Clostridia</taxon>
        <taxon>Eubacteriales</taxon>
        <taxon>Clostridiaceae</taxon>
        <taxon>Clostridium</taxon>
    </lineage>
</organism>
<dbReference type="Gene3D" id="1.10.357.10">
    <property type="entry name" value="Tetracycline Repressor, domain 2"/>
    <property type="match status" value="1"/>
</dbReference>
<dbReference type="PANTHER" id="PTHR43479">
    <property type="entry name" value="ACREF/ENVCD OPERON REPRESSOR-RELATED"/>
    <property type="match status" value="1"/>
</dbReference>
<evidence type="ECO:0000313" key="5">
    <source>
        <dbReference type="Proteomes" id="UP000031366"/>
    </source>
</evidence>
<dbReference type="PANTHER" id="PTHR43479:SF11">
    <property type="entry name" value="ACREF_ENVCD OPERON REPRESSOR-RELATED"/>
    <property type="match status" value="1"/>
</dbReference>